<proteinExistence type="predicted"/>
<dbReference type="SUPFAM" id="SSF55785">
    <property type="entry name" value="PYP-like sensor domain (PAS domain)"/>
    <property type="match status" value="1"/>
</dbReference>
<dbReference type="InterPro" id="IPR013767">
    <property type="entry name" value="PAS_fold"/>
</dbReference>
<dbReference type="InterPro" id="IPR001633">
    <property type="entry name" value="EAL_dom"/>
</dbReference>
<sequence length="855" mass="95222">MAKDEPMSAVATKSQTISRARTRTPHKTAHHTACATSFKWTGLEGRGFRDTLLLYSRPMTRRMDEIFHVVVLMDPDDCGRKLAPYLRTPGARIIRKSIAPNGIRREAALFTVSRSASQVARKGRRAPAPAMSVRRRAQAVLRALPALITDLLGTEGQERMVTRATAALLRFPGIYAARIVLYKEYRTAPRREGFASVEDPYRLGRFRNARRHPPLPIAPGLRHAALSLFDNSHPIGFVDLAVSSDALLPPTRGALLAAGRSITSAVERERSRTHMRRLHFLHARRTAELSAEIAERRRTEQKLLRFMIAIEQSGDSVFITDTKGVIRYVNKAFETITGYTREEAIDCTPRILRSGRHTRAFYDNMWHTIRSGSVYRDMFINRRKDGSLYYEQATITPLRDESGAIAYFVSTGKDMTEHIATEERINYLAHHDPLTNLPTRALLSERIDAAIVQDEYGNRSLAVLLFDLDRFQRVNDTFGPLVGDRIVQEFAERLRAVLGRKAFVARLGGDEFAALLAPMRSVQEASIFADHLAALVSEPFNVSGHEFFLTVSIGVSLAPTDGADAETLLKNAGSALDRAKLRGGNAHEFYTADMNAKALERLTLESRLRRALERDELRLFYQPQKDMVSGRIVGAEALMRWQQPDGALVSPAGFIPLLEETGLIVPAGEWALQAALAQMEAWRAQGLCDMRVSVNISARQFRDRALLAVLADILGRWPHSEGLLELELTESVLMENAQGAVDMLEALSDMGIRLAVDDFGTGYSSLSYLKRFPLNALKIDQSFVADLTRHTDGGAITRAIITLGHELGLDIIAEGVETEDQMSFLRRQHCDLVQGYLVAHPLSGPAVAELLRAQT</sequence>
<evidence type="ECO:0000256" key="1">
    <source>
        <dbReference type="ARBA" id="ARBA00012282"/>
    </source>
</evidence>
<dbReference type="InterPro" id="IPR035919">
    <property type="entry name" value="EAL_sf"/>
</dbReference>
<dbReference type="Gene3D" id="3.20.20.450">
    <property type="entry name" value="EAL domain"/>
    <property type="match status" value="1"/>
</dbReference>
<evidence type="ECO:0000259" key="5">
    <source>
        <dbReference type="PROSITE" id="PS50113"/>
    </source>
</evidence>
<protein>
    <recommendedName>
        <fullName evidence="1">cyclic-guanylate-specific phosphodiesterase</fullName>
        <ecNumber evidence="1">3.1.4.52</ecNumber>
    </recommendedName>
</protein>
<dbReference type="Gene3D" id="3.30.70.270">
    <property type="match status" value="1"/>
</dbReference>
<dbReference type="OrthoDB" id="8553030at2"/>
<dbReference type="PROSITE" id="PS50887">
    <property type="entry name" value="GGDEF"/>
    <property type="match status" value="1"/>
</dbReference>
<name>A0A368HED4_9GAMM</name>
<dbReference type="SMART" id="SM00052">
    <property type="entry name" value="EAL"/>
    <property type="match status" value="1"/>
</dbReference>
<evidence type="ECO:0000259" key="6">
    <source>
        <dbReference type="PROSITE" id="PS50883"/>
    </source>
</evidence>
<dbReference type="SUPFAM" id="SSF141868">
    <property type="entry name" value="EAL domain-like"/>
    <property type="match status" value="1"/>
</dbReference>
<dbReference type="PROSITE" id="PS50883">
    <property type="entry name" value="EAL"/>
    <property type="match status" value="1"/>
</dbReference>
<organism evidence="8 9">
    <name type="scientific">Acidiferrobacter thiooxydans</name>
    <dbReference type="NCBI Taxonomy" id="163359"/>
    <lineage>
        <taxon>Bacteria</taxon>
        <taxon>Pseudomonadati</taxon>
        <taxon>Pseudomonadota</taxon>
        <taxon>Gammaproteobacteria</taxon>
        <taxon>Acidiferrobacterales</taxon>
        <taxon>Acidiferrobacteraceae</taxon>
        <taxon>Acidiferrobacter</taxon>
    </lineage>
</organism>
<dbReference type="Pfam" id="PF00990">
    <property type="entry name" value="GGDEF"/>
    <property type="match status" value="1"/>
</dbReference>
<dbReference type="InterPro" id="IPR052155">
    <property type="entry name" value="Biofilm_reg_signaling"/>
</dbReference>
<dbReference type="AlphaFoldDB" id="A0A368HED4"/>
<dbReference type="Gene3D" id="3.30.450.20">
    <property type="entry name" value="PAS domain"/>
    <property type="match status" value="1"/>
</dbReference>
<dbReference type="CDD" id="cd01949">
    <property type="entry name" value="GGDEF"/>
    <property type="match status" value="1"/>
</dbReference>
<dbReference type="Pfam" id="PF00989">
    <property type="entry name" value="PAS"/>
    <property type="match status" value="1"/>
</dbReference>
<keyword evidence="2" id="KW-0973">c-di-GMP</keyword>
<dbReference type="GO" id="GO:0006355">
    <property type="term" value="P:regulation of DNA-templated transcription"/>
    <property type="evidence" value="ECO:0007669"/>
    <property type="project" value="InterPro"/>
</dbReference>
<gene>
    <name evidence="8" type="ORF">C4900_13635</name>
</gene>
<accession>A0A368HED4</accession>
<feature type="domain" description="PAS" evidence="4">
    <location>
        <begin position="302"/>
        <end position="346"/>
    </location>
</feature>
<evidence type="ECO:0000313" key="9">
    <source>
        <dbReference type="Proteomes" id="UP000253250"/>
    </source>
</evidence>
<evidence type="ECO:0000313" key="8">
    <source>
        <dbReference type="EMBL" id="RCN56795.1"/>
    </source>
</evidence>
<keyword evidence="9" id="KW-1185">Reference proteome</keyword>
<dbReference type="InterPro" id="IPR000014">
    <property type="entry name" value="PAS"/>
</dbReference>
<dbReference type="NCBIfam" id="TIGR00229">
    <property type="entry name" value="sensory_box"/>
    <property type="match status" value="1"/>
</dbReference>
<dbReference type="SMART" id="SM00091">
    <property type="entry name" value="PAS"/>
    <property type="match status" value="1"/>
</dbReference>
<evidence type="ECO:0000256" key="3">
    <source>
        <dbReference type="SAM" id="MobiDB-lite"/>
    </source>
</evidence>
<evidence type="ECO:0000256" key="2">
    <source>
        <dbReference type="ARBA" id="ARBA00022636"/>
    </source>
</evidence>
<feature type="domain" description="PAC" evidence="5">
    <location>
        <begin position="374"/>
        <end position="427"/>
    </location>
</feature>
<dbReference type="NCBIfam" id="TIGR00254">
    <property type="entry name" value="GGDEF"/>
    <property type="match status" value="1"/>
</dbReference>
<dbReference type="InterPro" id="IPR035965">
    <property type="entry name" value="PAS-like_dom_sf"/>
</dbReference>
<dbReference type="CDD" id="cd01948">
    <property type="entry name" value="EAL"/>
    <property type="match status" value="1"/>
</dbReference>
<dbReference type="InterPro" id="IPR029787">
    <property type="entry name" value="Nucleotide_cyclase"/>
</dbReference>
<dbReference type="GO" id="GO:0071111">
    <property type="term" value="F:cyclic-guanylate-specific phosphodiesterase activity"/>
    <property type="evidence" value="ECO:0007669"/>
    <property type="project" value="UniProtKB-EC"/>
</dbReference>
<dbReference type="InterPro" id="IPR000160">
    <property type="entry name" value="GGDEF_dom"/>
</dbReference>
<dbReference type="Pfam" id="PF00563">
    <property type="entry name" value="EAL"/>
    <property type="match status" value="1"/>
</dbReference>
<dbReference type="InterPro" id="IPR000700">
    <property type="entry name" value="PAS-assoc_C"/>
</dbReference>
<dbReference type="CDD" id="cd00130">
    <property type="entry name" value="PAS"/>
    <property type="match status" value="1"/>
</dbReference>
<comment type="caution">
    <text evidence="8">The sequence shown here is derived from an EMBL/GenBank/DDBJ whole genome shotgun (WGS) entry which is preliminary data.</text>
</comment>
<dbReference type="PROSITE" id="PS50113">
    <property type="entry name" value="PAC"/>
    <property type="match status" value="1"/>
</dbReference>
<dbReference type="SUPFAM" id="SSF55073">
    <property type="entry name" value="Nucleotide cyclase"/>
    <property type="match status" value="1"/>
</dbReference>
<dbReference type="PROSITE" id="PS50112">
    <property type="entry name" value="PAS"/>
    <property type="match status" value="1"/>
</dbReference>
<dbReference type="EMBL" id="PSYR01000002">
    <property type="protein sequence ID" value="RCN56795.1"/>
    <property type="molecule type" value="Genomic_DNA"/>
</dbReference>
<dbReference type="SMART" id="SM00267">
    <property type="entry name" value="GGDEF"/>
    <property type="match status" value="1"/>
</dbReference>
<evidence type="ECO:0000259" key="7">
    <source>
        <dbReference type="PROSITE" id="PS50887"/>
    </source>
</evidence>
<dbReference type="PANTHER" id="PTHR44757">
    <property type="entry name" value="DIGUANYLATE CYCLASE DGCP"/>
    <property type="match status" value="1"/>
</dbReference>
<dbReference type="InterPro" id="IPR001610">
    <property type="entry name" value="PAC"/>
</dbReference>
<feature type="domain" description="GGDEF" evidence="7">
    <location>
        <begin position="459"/>
        <end position="592"/>
    </location>
</feature>
<dbReference type="InterPro" id="IPR043128">
    <property type="entry name" value="Rev_trsase/Diguanyl_cyclase"/>
</dbReference>
<dbReference type="PANTHER" id="PTHR44757:SF2">
    <property type="entry name" value="BIOFILM ARCHITECTURE MAINTENANCE PROTEIN MBAA"/>
    <property type="match status" value="1"/>
</dbReference>
<dbReference type="SMART" id="SM00086">
    <property type="entry name" value="PAC"/>
    <property type="match status" value="1"/>
</dbReference>
<dbReference type="Proteomes" id="UP000253250">
    <property type="component" value="Unassembled WGS sequence"/>
</dbReference>
<evidence type="ECO:0000259" key="4">
    <source>
        <dbReference type="PROSITE" id="PS50112"/>
    </source>
</evidence>
<feature type="domain" description="EAL" evidence="6">
    <location>
        <begin position="601"/>
        <end position="855"/>
    </location>
</feature>
<feature type="region of interest" description="Disordered" evidence="3">
    <location>
        <begin position="1"/>
        <end position="30"/>
    </location>
</feature>
<dbReference type="FunFam" id="3.20.20.450:FF:000001">
    <property type="entry name" value="Cyclic di-GMP phosphodiesterase yahA"/>
    <property type="match status" value="1"/>
</dbReference>
<dbReference type="EC" id="3.1.4.52" evidence="1"/>
<reference evidence="8 9" key="1">
    <citation type="submission" date="2018-02" db="EMBL/GenBank/DDBJ databases">
        <title>Insights into the biology of acidophilic members of the Acidiferrobacteraceae family derived from comparative genomic analyses.</title>
        <authorList>
            <person name="Issotta F."/>
            <person name="Thyssen C."/>
            <person name="Mena C."/>
            <person name="Moya A."/>
            <person name="Bellenberg S."/>
            <person name="Sproer C."/>
            <person name="Covarrubias P.C."/>
            <person name="Sand W."/>
            <person name="Quatrini R."/>
            <person name="Vera M."/>
        </authorList>
    </citation>
    <scope>NUCLEOTIDE SEQUENCE [LARGE SCALE GENOMIC DNA]</scope>
    <source>
        <strain evidence="9">m-1</strain>
    </source>
</reference>
<feature type="compositionally biased region" description="Basic residues" evidence="3">
    <location>
        <begin position="20"/>
        <end position="30"/>
    </location>
</feature>